<feature type="non-terminal residue" evidence="2">
    <location>
        <position position="1"/>
    </location>
</feature>
<feature type="region of interest" description="Disordered" evidence="1">
    <location>
        <begin position="183"/>
        <end position="202"/>
    </location>
</feature>
<dbReference type="EMBL" id="BARS01055516">
    <property type="protein sequence ID" value="GAG46455.1"/>
    <property type="molecule type" value="Genomic_DNA"/>
</dbReference>
<dbReference type="InterPro" id="IPR015943">
    <property type="entry name" value="WD40/YVTN_repeat-like_dom_sf"/>
</dbReference>
<evidence type="ECO:0000256" key="1">
    <source>
        <dbReference type="SAM" id="MobiDB-lite"/>
    </source>
</evidence>
<sequence>TFVVSSGTSTPLALVSSQAWIVPGPTTPAPITSVSWSPDGKYIATGGGSGYVNILPFDGGYLGVLDSFGIFLDLGSSNRVMVDWSPLGTYIAAGTVDPLGANAFVQVLAFDDSPSPSGPTLTAVPPSYDSPFVSTYTIVPVVWSPDGKYIATSFSEETGDPANPFLPETFVIDFQNQTIIAQEPSDPQSQVPVTSVDWSACG</sequence>
<dbReference type="AlphaFoldDB" id="X0XTA7"/>
<organism evidence="2">
    <name type="scientific">marine sediment metagenome</name>
    <dbReference type="NCBI Taxonomy" id="412755"/>
    <lineage>
        <taxon>unclassified sequences</taxon>
        <taxon>metagenomes</taxon>
        <taxon>ecological metagenomes</taxon>
    </lineage>
</organism>
<proteinExistence type="predicted"/>
<dbReference type="Gene3D" id="2.130.10.10">
    <property type="entry name" value="YVTN repeat-like/Quinoprotein amine dehydrogenase"/>
    <property type="match status" value="1"/>
</dbReference>
<name>X0XTA7_9ZZZZ</name>
<protein>
    <recommendedName>
        <fullName evidence="3">Anaphase-promoting complex subunit 4 WD40 domain-containing protein</fullName>
    </recommendedName>
</protein>
<evidence type="ECO:0008006" key="3">
    <source>
        <dbReference type="Google" id="ProtNLM"/>
    </source>
</evidence>
<dbReference type="InterPro" id="IPR001680">
    <property type="entry name" value="WD40_rpt"/>
</dbReference>
<dbReference type="SUPFAM" id="SSF101898">
    <property type="entry name" value="NHL repeat"/>
    <property type="match status" value="1"/>
</dbReference>
<reference evidence="2" key="1">
    <citation type="journal article" date="2014" name="Front. Microbiol.">
        <title>High frequency of phylogenetically diverse reductive dehalogenase-homologous genes in deep subseafloor sedimentary metagenomes.</title>
        <authorList>
            <person name="Kawai M."/>
            <person name="Futagami T."/>
            <person name="Toyoda A."/>
            <person name="Takaki Y."/>
            <person name="Nishi S."/>
            <person name="Hori S."/>
            <person name="Arai W."/>
            <person name="Tsubouchi T."/>
            <person name="Morono Y."/>
            <person name="Uchiyama I."/>
            <person name="Ito T."/>
            <person name="Fujiyama A."/>
            <person name="Inagaki F."/>
            <person name="Takami H."/>
        </authorList>
    </citation>
    <scope>NUCLEOTIDE SEQUENCE</scope>
    <source>
        <strain evidence="2">Expedition CK06-06</strain>
    </source>
</reference>
<feature type="non-terminal residue" evidence="2">
    <location>
        <position position="202"/>
    </location>
</feature>
<gene>
    <name evidence="2" type="ORF">S01H1_81960</name>
</gene>
<evidence type="ECO:0000313" key="2">
    <source>
        <dbReference type="EMBL" id="GAG46455.1"/>
    </source>
</evidence>
<accession>X0XTA7</accession>
<dbReference type="Pfam" id="PF00400">
    <property type="entry name" value="WD40"/>
    <property type="match status" value="1"/>
</dbReference>
<comment type="caution">
    <text evidence="2">The sequence shown here is derived from an EMBL/GenBank/DDBJ whole genome shotgun (WGS) entry which is preliminary data.</text>
</comment>